<sequence length="135" mass="15292">MKMKGDLAELKVAADIRSRGHQIALPYGEDWLFDLVVMRHGALERVQVKHGRSDGRTLEVRALTVTITAGKVQARRKYTATDIDWLAVWDSTTDQCAYVPARELGSGMCCITLRLEPARNGQRRGVRMLQDYLEF</sequence>
<keyword evidence="2" id="KW-0540">Nuclease</keyword>
<dbReference type="Pfam" id="PF11645">
    <property type="entry name" value="PDDEXK_5"/>
    <property type="match status" value="1"/>
</dbReference>
<dbReference type="Gene3D" id="3.40.1350.10">
    <property type="match status" value="1"/>
</dbReference>
<dbReference type="Proteomes" id="UP001058860">
    <property type="component" value="Chromosome"/>
</dbReference>
<reference evidence="3" key="1">
    <citation type="submission" date="2021-11" db="EMBL/GenBank/DDBJ databases">
        <title>Cultivation dependent microbiological survey of springs from the worlds oldest radium mine currently devoted to the extraction of radon-saturated water.</title>
        <authorList>
            <person name="Kapinusova G."/>
            <person name="Smrhova T."/>
            <person name="Strejcek M."/>
            <person name="Suman J."/>
            <person name="Jani K."/>
            <person name="Pajer P."/>
            <person name="Uhlik O."/>
        </authorList>
    </citation>
    <scope>NUCLEOTIDE SEQUENCE [LARGE SCALE GENOMIC DNA]</scope>
    <source>
        <strain evidence="3">J379</strain>
    </source>
</reference>
<keyword evidence="3" id="KW-1185">Reference proteome</keyword>
<evidence type="ECO:0000313" key="2">
    <source>
        <dbReference type="EMBL" id="UUY06394.1"/>
    </source>
</evidence>
<dbReference type="EMBL" id="CP088295">
    <property type="protein sequence ID" value="UUY06394.1"/>
    <property type="molecule type" value="Genomic_DNA"/>
</dbReference>
<gene>
    <name evidence="2" type="ORF">LRS13_04975</name>
</gene>
<dbReference type="InterPro" id="IPR021671">
    <property type="entry name" value="PD(D/E)XK_Endonuc"/>
</dbReference>
<keyword evidence="2" id="KW-0378">Hydrolase</keyword>
<dbReference type="GO" id="GO:0004519">
    <property type="term" value="F:endonuclease activity"/>
    <property type="evidence" value="ECO:0007669"/>
    <property type="project" value="UniProtKB-KW"/>
</dbReference>
<accession>A0ABY5PPB1</accession>
<evidence type="ECO:0000259" key="1">
    <source>
        <dbReference type="Pfam" id="PF11645"/>
    </source>
</evidence>
<dbReference type="RefSeq" id="WP_353866712.1">
    <property type="nucleotide sequence ID" value="NZ_CP088295.1"/>
</dbReference>
<feature type="domain" description="PD(D/E)XK endonuclease" evidence="1">
    <location>
        <begin position="2"/>
        <end position="132"/>
    </location>
</feature>
<proteinExistence type="predicted"/>
<evidence type="ECO:0000313" key="3">
    <source>
        <dbReference type="Proteomes" id="UP001058860"/>
    </source>
</evidence>
<dbReference type="InterPro" id="IPR011856">
    <property type="entry name" value="tRNA_endonuc-like_dom_sf"/>
</dbReference>
<name>A0ABY5PPB1_9ACTN</name>
<protein>
    <submittedName>
        <fullName evidence="2">Group I intron-associated PD-(D/E)XK endonuclease</fullName>
    </submittedName>
</protein>
<organism evidence="2 3">
    <name type="scientific">Svornostia abyssi</name>
    <dbReference type="NCBI Taxonomy" id="2898438"/>
    <lineage>
        <taxon>Bacteria</taxon>
        <taxon>Bacillati</taxon>
        <taxon>Actinomycetota</taxon>
        <taxon>Thermoleophilia</taxon>
        <taxon>Solirubrobacterales</taxon>
        <taxon>Baekduiaceae</taxon>
        <taxon>Svornostia</taxon>
    </lineage>
</organism>
<keyword evidence="2" id="KW-0255">Endonuclease</keyword>